<feature type="region of interest" description="Disordered" evidence="1">
    <location>
        <begin position="27"/>
        <end position="49"/>
    </location>
</feature>
<comment type="caution">
    <text evidence="2">The sequence shown here is derived from an EMBL/GenBank/DDBJ whole genome shotgun (WGS) entry which is preliminary data.</text>
</comment>
<protein>
    <submittedName>
        <fullName evidence="2">Uncharacterized protein</fullName>
    </submittedName>
</protein>
<reference evidence="2 3" key="1">
    <citation type="journal article" date="2020" name="Mol. Biol. Evol.">
        <title>Distinct Expression and Methylation Patterns for Genes with Different Fates following a Single Whole-Genome Duplication in Flowering Plants.</title>
        <authorList>
            <person name="Shi T."/>
            <person name="Rahmani R.S."/>
            <person name="Gugger P.F."/>
            <person name="Wang M."/>
            <person name="Li H."/>
            <person name="Zhang Y."/>
            <person name="Li Z."/>
            <person name="Wang Q."/>
            <person name="Van de Peer Y."/>
            <person name="Marchal K."/>
            <person name="Chen J."/>
        </authorList>
    </citation>
    <scope>NUCLEOTIDE SEQUENCE [LARGE SCALE GENOMIC DNA]</scope>
    <source>
        <tissue evidence="2">Leaf</tissue>
    </source>
</reference>
<evidence type="ECO:0000313" key="3">
    <source>
        <dbReference type="Proteomes" id="UP000607653"/>
    </source>
</evidence>
<dbReference type="Proteomes" id="UP000607653">
    <property type="component" value="Unassembled WGS sequence"/>
</dbReference>
<name>A0A822ZSM8_NELNU</name>
<gene>
    <name evidence="2" type="ORF">HUJ06_017824</name>
</gene>
<feature type="region of interest" description="Disordered" evidence="1">
    <location>
        <begin position="1"/>
        <end position="20"/>
    </location>
</feature>
<keyword evidence="3" id="KW-1185">Reference proteome</keyword>
<evidence type="ECO:0000313" key="2">
    <source>
        <dbReference type="EMBL" id="DAD47887.1"/>
    </source>
</evidence>
<organism evidence="2 3">
    <name type="scientific">Nelumbo nucifera</name>
    <name type="common">Sacred lotus</name>
    <dbReference type="NCBI Taxonomy" id="4432"/>
    <lineage>
        <taxon>Eukaryota</taxon>
        <taxon>Viridiplantae</taxon>
        <taxon>Streptophyta</taxon>
        <taxon>Embryophyta</taxon>
        <taxon>Tracheophyta</taxon>
        <taxon>Spermatophyta</taxon>
        <taxon>Magnoliopsida</taxon>
        <taxon>Proteales</taxon>
        <taxon>Nelumbonaceae</taxon>
        <taxon>Nelumbo</taxon>
    </lineage>
</organism>
<evidence type="ECO:0000256" key="1">
    <source>
        <dbReference type="SAM" id="MobiDB-lite"/>
    </source>
</evidence>
<sequence length="49" mass="5778">MEAIHYPNAGRPSTTLYDKKMREDIMKLENESRRSDSSRDTKEPPNRIL</sequence>
<dbReference type="AlphaFoldDB" id="A0A822ZSM8"/>
<proteinExistence type="predicted"/>
<accession>A0A822ZSM8</accession>
<dbReference type="EMBL" id="DUZY01000008">
    <property type="protein sequence ID" value="DAD47887.1"/>
    <property type="molecule type" value="Genomic_DNA"/>
</dbReference>